<evidence type="ECO:0000313" key="2">
    <source>
        <dbReference type="Proteomes" id="UP000729733"/>
    </source>
</evidence>
<dbReference type="GO" id="GO:0005737">
    <property type="term" value="C:cytoplasm"/>
    <property type="evidence" value="ECO:0007669"/>
    <property type="project" value="TreeGrafter"/>
</dbReference>
<dbReference type="PANTHER" id="PTHR21621:SF0">
    <property type="entry name" value="BETA-CITRYLGLUTAMATE SYNTHASE B-RELATED"/>
    <property type="match status" value="1"/>
</dbReference>
<dbReference type="InterPro" id="IPR013815">
    <property type="entry name" value="ATP_grasp_subdomain_1"/>
</dbReference>
<reference evidence="1" key="1">
    <citation type="journal article" date="2021" name="Antonie Van Leeuwenhoek">
        <title>Draft genome and description of Waterburya agarophytonicola gen. nov. sp. nov. (Pleurocapsales, Cyanobacteria): a seaweed symbiont.</title>
        <authorList>
            <person name="Bonthond G."/>
            <person name="Shalygin S."/>
            <person name="Bayer T."/>
            <person name="Weinberger F."/>
        </authorList>
    </citation>
    <scope>NUCLEOTIDE SEQUENCE</scope>
    <source>
        <strain evidence="1">KI4</strain>
    </source>
</reference>
<gene>
    <name evidence="1" type="ORF">I4641_16295</name>
</gene>
<dbReference type="GO" id="GO:0005524">
    <property type="term" value="F:ATP binding"/>
    <property type="evidence" value="ECO:0007669"/>
    <property type="project" value="InterPro"/>
</dbReference>
<evidence type="ECO:0000313" key="1">
    <source>
        <dbReference type="EMBL" id="MCC0178537.1"/>
    </source>
</evidence>
<dbReference type="GO" id="GO:0018169">
    <property type="term" value="F:ribosomal S6-glutamic acid ligase activity"/>
    <property type="evidence" value="ECO:0007669"/>
    <property type="project" value="TreeGrafter"/>
</dbReference>
<protein>
    <recommendedName>
        <fullName evidence="3">ATP-grasp domain-containing protein</fullName>
    </recommendedName>
</protein>
<dbReference type="Proteomes" id="UP000729733">
    <property type="component" value="Unassembled WGS sequence"/>
</dbReference>
<dbReference type="PANTHER" id="PTHR21621">
    <property type="entry name" value="RIBOSOMAL PROTEIN S6 MODIFICATION PROTEIN"/>
    <property type="match status" value="1"/>
</dbReference>
<dbReference type="Gene3D" id="3.30.470.20">
    <property type="entry name" value="ATP-grasp fold, B domain"/>
    <property type="match status" value="2"/>
</dbReference>
<accession>A0A964BTQ1</accession>
<dbReference type="AlphaFoldDB" id="A0A964BTQ1"/>
<name>A0A964BTQ1_9CYAN</name>
<proteinExistence type="predicted"/>
<dbReference type="GO" id="GO:0009432">
    <property type="term" value="P:SOS response"/>
    <property type="evidence" value="ECO:0007669"/>
    <property type="project" value="TreeGrafter"/>
</dbReference>
<sequence length="321" mass="37186">MVQEKIQLQMLKDITNKYGIEIHLFKDNPIIHLQKGNYQKFIHGFQFELNSDSVSTICKDKGAISIILDFHQIPHVEHRTFSLSSQKTSINESLWTSIQNFAQKYNFDVVCKPNNGFSGQDVYHAHSQRELEKTVHKLLSIYSEFCISPFYKAEFEYRVIVINDRPELIWCKECLALVGDGHSRLKTLFSNYISLLDTQKIAKLFKDFDHSILTSDRVLAYGEKFNLKWKHNEALGSTVSLHNNIDQDKKDKISNLALLTARKLNLFFASIDILDCNDEFKVLEAHTAVTMGPVIRNCGEEGYQKTKEVYDKVVRYMFDID</sequence>
<comment type="caution">
    <text evidence="1">The sequence shown here is derived from an EMBL/GenBank/DDBJ whole genome shotgun (WGS) entry which is preliminary data.</text>
</comment>
<organism evidence="1 2">
    <name type="scientific">Waterburya agarophytonicola KI4</name>
    <dbReference type="NCBI Taxonomy" id="2874699"/>
    <lineage>
        <taxon>Bacteria</taxon>
        <taxon>Bacillati</taxon>
        <taxon>Cyanobacteriota</taxon>
        <taxon>Cyanophyceae</taxon>
        <taxon>Pleurocapsales</taxon>
        <taxon>Hyellaceae</taxon>
        <taxon>Waterburya</taxon>
        <taxon>Waterburya agarophytonicola</taxon>
    </lineage>
</organism>
<evidence type="ECO:0008006" key="3">
    <source>
        <dbReference type="Google" id="ProtNLM"/>
    </source>
</evidence>
<dbReference type="Gene3D" id="3.30.1490.20">
    <property type="entry name" value="ATP-grasp fold, A domain"/>
    <property type="match status" value="1"/>
</dbReference>
<dbReference type="EMBL" id="JADWDC010000046">
    <property type="protein sequence ID" value="MCC0178537.1"/>
    <property type="molecule type" value="Genomic_DNA"/>
</dbReference>
<dbReference type="RefSeq" id="WP_229641635.1">
    <property type="nucleotide sequence ID" value="NZ_JADWDC010000046.1"/>
</dbReference>
<keyword evidence="2" id="KW-1185">Reference proteome</keyword>
<dbReference type="SUPFAM" id="SSF56059">
    <property type="entry name" value="Glutathione synthetase ATP-binding domain-like"/>
    <property type="match status" value="1"/>
</dbReference>